<comment type="similarity">
    <text evidence="1">Belongs to the carotenoid oxygenase family.</text>
</comment>
<dbReference type="PANTHER" id="PTHR10543:SF37">
    <property type="entry name" value="CAROTENOID CLEAVAGE DIOXYGENASE 7, CHLOROPLASTIC"/>
    <property type="match status" value="1"/>
</dbReference>
<dbReference type="Proteomes" id="UP000036987">
    <property type="component" value="Unassembled WGS sequence"/>
</dbReference>
<name>A0A0K9PRS6_ZOSMR</name>
<dbReference type="OrthoDB" id="1069523at2759"/>
<keyword evidence="7" id="KW-1185">Reference proteome</keyword>
<dbReference type="GO" id="GO:0046872">
    <property type="term" value="F:metal ion binding"/>
    <property type="evidence" value="ECO:0007669"/>
    <property type="project" value="UniProtKB-KW"/>
</dbReference>
<comment type="caution">
    <text evidence="6">The sequence shown here is derived from an EMBL/GenBank/DDBJ whole genome shotgun (WGS) entry which is preliminary data.</text>
</comment>
<evidence type="ECO:0000256" key="2">
    <source>
        <dbReference type="ARBA" id="ARBA00022723"/>
    </source>
</evidence>
<dbReference type="AlphaFoldDB" id="A0A0K9PRS6"/>
<dbReference type="OMA" id="PYEVDPR"/>
<feature type="binding site" evidence="5">
    <location>
        <position position="604"/>
    </location>
    <ligand>
        <name>Fe cation</name>
        <dbReference type="ChEBI" id="CHEBI:24875"/>
        <note>catalytic</note>
    </ligand>
</feature>
<dbReference type="EMBL" id="LFYR01000692">
    <property type="protein sequence ID" value="KMZ70932.1"/>
    <property type="molecule type" value="Genomic_DNA"/>
</dbReference>
<keyword evidence="2 5" id="KW-0479">Metal-binding</keyword>
<reference evidence="7" key="1">
    <citation type="journal article" date="2016" name="Nature">
        <title>The genome of the seagrass Zostera marina reveals angiosperm adaptation to the sea.</title>
        <authorList>
            <person name="Olsen J.L."/>
            <person name="Rouze P."/>
            <person name="Verhelst B."/>
            <person name="Lin Y.-C."/>
            <person name="Bayer T."/>
            <person name="Collen J."/>
            <person name="Dattolo E."/>
            <person name="De Paoli E."/>
            <person name="Dittami S."/>
            <person name="Maumus F."/>
            <person name="Michel G."/>
            <person name="Kersting A."/>
            <person name="Lauritano C."/>
            <person name="Lohaus R."/>
            <person name="Toepel M."/>
            <person name="Tonon T."/>
            <person name="Vanneste K."/>
            <person name="Amirebrahimi M."/>
            <person name="Brakel J."/>
            <person name="Bostroem C."/>
            <person name="Chovatia M."/>
            <person name="Grimwood J."/>
            <person name="Jenkins J.W."/>
            <person name="Jueterbock A."/>
            <person name="Mraz A."/>
            <person name="Stam W.T."/>
            <person name="Tice H."/>
            <person name="Bornberg-Bauer E."/>
            <person name="Green P.J."/>
            <person name="Pearson G.A."/>
            <person name="Procaccini G."/>
            <person name="Duarte C.M."/>
            <person name="Schmutz J."/>
            <person name="Reusch T.B.H."/>
            <person name="Van de Peer Y."/>
        </authorList>
    </citation>
    <scope>NUCLEOTIDE SEQUENCE [LARGE SCALE GENOMIC DNA]</scope>
    <source>
        <strain evidence="7">cv. Finnish</strain>
    </source>
</reference>
<dbReference type="GO" id="GO:0009570">
    <property type="term" value="C:chloroplast stroma"/>
    <property type="evidence" value="ECO:0000318"/>
    <property type="project" value="GO_Central"/>
</dbReference>
<keyword evidence="3 6" id="KW-0223">Dioxygenase</keyword>
<feature type="binding site" evidence="5">
    <location>
        <position position="308"/>
    </location>
    <ligand>
        <name>Fe cation</name>
        <dbReference type="ChEBI" id="CHEBI:24875"/>
        <note>catalytic</note>
    </ligand>
</feature>
<evidence type="ECO:0000256" key="4">
    <source>
        <dbReference type="ARBA" id="ARBA00023004"/>
    </source>
</evidence>
<keyword evidence="4 5" id="KW-0408">Iron</keyword>
<evidence type="ECO:0000313" key="6">
    <source>
        <dbReference type="EMBL" id="KMZ70932.1"/>
    </source>
</evidence>
<dbReference type="GO" id="GO:0016121">
    <property type="term" value="P:carotene catabolic process"/>
    <property type="evidence" value="ECO:0000318"/>
    <property type="project" value="GO_Central"/>
</dbReference>
<dbReference type="GO" id="GO:0045549">
    <property type="term" value="F:9-cis-epoxycarotenoid dioxygenase activity"/>
    <property type="evidence" value="ECO:0000318"/>
    <property type="project" value="GO_Central"/>
</dbReference>
<evidence type="ECO:0000256" key="3">
    <source>
        <dbReference type="ARBA" id="ARBA00022964"/>
    </source>
</evidence>
<feature type="binding site" evidence="5">
    <location>
        <position position="386"/>
    </location>
    <ligand>
        <name>Fe cation</name>
        <dbReference type="ChEBI" id="CHEBI:24875"/>
        <note>catalytic</note>
    </ligand>
</feature>
<dbReference type="STRING" id="29655.A0A0K9PRS6"/>
<evidence type="ECO:0000256" key="5">
    <source>
        <dbReference type="PIRSR" id="PIRSR604294-1"/>
    </source>
</evidence>
<dbReference type="PANTHER" id="PTHR10543">
    <property type="entry name" value="BETA-CAROTENE DIOXYGENASE"/>
    <property type="match status" value="1"/>
</dbReference>
<accession>A0A0K9PRS6</accession>
<sequence length="610" mass="68752">MSIACYRFLPFPSPNHITGFSVAVSTKKLRTRKPITYALDPNVTDVDHRTSFQDYQSLFVSQRSETKESVSLVLVEGSIPSDFPNGTYYLAGPGIFSDDHGSTVNPLDGHGYLRAFQFGNGSVSYSAKYVKTEAQREERDDSTGEWKFVYRGPFSVLLGANMFGNMKVMKNVANTSVGVWGHRLLCFWEGGNPHQIDPVSLDTVGEVDLLVNHNRNYNGDNTGGLYKMGMDFVGMFLKHLLLGVFKMSEKRLLSHYKIDSKRKRLIVLSCNAEDMLLPIANFSFYEFDSDFKLVEKKEFSIADHLLIHDWCFTENHYIIVGNRIKNNGFGPSFDAVMGHSPMISTLAVNTDQQTSPVYLLPRFGRTTTGRDWQKPIQLPKKMWVIHVGNGCEEIDESGNGIIQFIASASSYEWFKLHKLFGYDWRSGNLDPSFYSVVEGGRGEEKESISSCPHLFMVSIKLIEGISSLIDVSRIWNRPADFPTINQIFSGGRNNYVYASTTVGNTRRPFLPHFPFDSLVKLDLSNGSMVTWSADDDRGFVGEPIFIPRKKSTKEEEDDDGYIVTVEYAISKKMCYLVILDASCLGEVVAKIEIPKNLTFPLGFHGFWAEK</sequence>
<evidence type="ECO:0000256" key="1">
    <source>
        <dbReference type="ARBA" id="ARBA00006787"/>
    </source>
</evidence>
<evidence type="ECO:0000313" key="7">
    <source>
        <dbReference type="Proteomes" id="UP000036987"/>
    </source>
</evidence>
<gene>
    <name evidence="6" type="ORF">ZOSMA_18G00230</name>
</gene>
<proteinExistence type="inferred from homology"/>
<protein>
    <submittedName>
        <fullName evidence="6">Carotenoid cleavage dioxygenase 7</fullName>
    </submittedName>
</protein>
<dbReference type="InterPro" id="IPR004294">
    <property type="entry name" value="Carotenoid_Oase"/>
</dbReference>
<keyword evidence="3 6" id="KW-0560">Oxidoreductase</keyword>
<organism evidence="6 7">
    <name type="scientific">Zostera marina</name>
    <name type="common">Eelgrass</name>
    <dbReference type="NCBI Taxonomy" id="29655"/>
    <lineage>
        <taxon>Eukaryota</taxon>
        <taxon>Viridiplantae</taxon>
        <taxon>Streptophyta</taxon>
        <taxon>Embryophyta</taxon>
        <taxon>Tracheophyta</taxon>
        <taxon>Spermatophyta</taxon>
        <taxon>Magnoliopsida</taxon>
        <taxon>Liliopsida</taxon>
        <taxon>Zosteraceae</taxon>
        <taxon>Zostera</taxon>
    </lineage>
</organism>
<comment type="cofactor">
    <cofactor evidence="5">
        <name>Fe(2+)</name>
        <dbReference type="ChEBI" id="CHEBI:29033"/>
    </cofactor>
    <text evidence="5">Binds 1 Fe(2+) ion per subunit.</text>
</comment>
<dbReference type="Pfam" id="PF03055">
    <property type="entry name" value="RPE65"/>
    <property type="match status" value="1"/>
</dbReference>